<feature type="domain" description="Helicase ATP-binding" evidence="5">
    <location>
        <begin position="1"/>
        <end position="153"/>
    </location>
</feature>
<dbReference type="GO" id="GO:0031297">
    <property type="term" value="P:replication fork processing"/>
    <property type="evidence" value="ECO:0007669"/>
    <property type="project" value="TreeGrafter"/>
</dbReference>
<dbReference type="InterPro" id="IPR003615">
    <property type="entry name" value="HNH_nuc"/>
</dbReference>
<dbReference type="Pfam" id="PF00176">
    <property type="entry name" value="SNF2-rel_dom"/>
    <property type="match status" value="1"/>
</dbReference>
<evidence type="ECO:0000256" key="3">
    <source>
        <dbReference type="ARBA" id="ARBA00022806"/>
    </source>
</evidence>
<dbReference type="InterPro" id="IPR038718">
    <property type="entry name" value="SNF2-like_sf"/>
</dbReference>
<dbReference type="CDD" id="cd18793">
    <property type="entry name" value="SF2_C_SNF"/>
    <property type="match status" value="1"/>
</dbReference>
<dbReference type="GO" id="GO:0043596">
    <property type="term" value="C:nuclear replication fork"/>
    <property type="evidence" value="ECO:0007669"/>
    <property type="project" value="TreeGrafter"/>
</dbReference>
<dbReference type="InterPro" id="IPR027417">
    <property type="entry name" value="P-loop_NTPase"/>
</dbReference>
<dbReference type="EMBL" id="HBFR01027843">
    <property type="protein sequence ID" value="CAD8892946.1"/>
    <property type="molecule type" value="Transcribed_RNA"/>
</dbReference>
<dbReference type="InterPro" id="IPR001650">
    <property type="entry name" value="Helicase_C-like"/>
</dbReference>
<dbReference type="Gene3D" id="3.40.50.300">
    <property type="entry name" value="P-loop containing nucleotide triphosphate hydrolases"/>
    <property type="match status" value="1"/>
</dbReference>
<dbReference type="PANTHER" id="PTHR45766:SF3">
    <property type="entry name" value="DNA ANNEALING HELICASE AND ENDONUCLEASE ZRANB3"/>
    <property type="match status" value="1"/>
</dbReference>
<feature type="domain" description="Helicase C-terminal" evidence="6">
    <location>
        <begin position="271"/>
        <end position="425"/>
    </location>
</feature>
<organism evidence="7">
    <name type="scientific">Corethron hystrix</name>
    <dbReference type="NCBI Taxonomy" id="216773"/>
    <lineage>
        <taxon>Eukaryota</taxon>
        <taxon>Sar</taxon>
        <taxon>Stramenopiles</taxon>
        <taxon>Ochrophyta</taxon>
        <taxon>Bacillariophyta</taxon>
        <taxon>Coscinodiscophyceae</taxon>
        <taxon>Corethrophycidae</taxon>
        <taxon>Corethrales</taxon>
        <taxon>Corethraceae</taxon>
        <taxon>Corethron</taxon>
    </lineage>
</organism>
<dbReference type="PANTHER" id="PTHR45766">
    <property type="entry name" value="DNA ANNEALING HELICASE AND ENDONUCLEASE ZRANB3 FAMILY MEMBER"/>
    <property type="match status" value="1"/>
</dbReference>
<dbReference type="GO" id="GO:0005524">
    <property type="term" value="F:ATP binding"/>
    <property type="evidence" value="ECO:0007669"/>
    <property type="project" value="UniProtKB-KW"/>
</dbReference>
<evidence type="ECO:0000256" key="1">
    <source>
        <dbReference type="ARBA" id="ARBA00022741"/>
    </source>
</evidence>
<protein>
    <submittedName>
        <fullName evidence="7">Uncharacterized protein</fullName>
    </submittedName>
</protein>
<gene>
    <name evidence="7" type="ORF">CHYS00102_LOCUS20155</name>
</gene>
<dbReference type="CDD" id="cd00085">
    <property type="entry name" value="HNHc"/>
    <property type="match status" value="1"/>
</dbReference>
<dbReference type="AlphaFoldDB" id="A0A7S1FVY5"/>
<evidence type="ECO:0000259" key="5">
    <source>
        <dbReference type="PROSITE" id="PS51192"/>
    </source>
</evidence>
<keyword evidence="2" id="KW-0378">Hydrolase</keyword>
<dbReference type="Pfam" id="PF00271">
    <property type="entry name" value="Helicase_C"/>
    <property type="match status" value="1"/>
</dbReference>
<evidence type="ECO:0000256" key="4">
    <source>
        <dbReference type="ARBA" id="ARBA00022840"/>
    </source>
</evidence>
<dbReference type="GO" id="GO:0003676">
    <property type="term" value="F:nucleic acid binding"/>
    <property type="evidence" value="ECO:0007669"/>
    <property type="project" value="InterPro"/>
</dbReference>
<dbReference type="GO" id="GO:0008270">
    <property type="term" value="F:zinc ion binding"/>
    <property type="evidence" value="ECO:0007669"/>
    <property type="project" value="InterPro"/>
</dbReference>
<dbReference type="Gene3D" id="3.40.50.10810">
    <property type="entry name" value="Tandem AAA-ATPase domain"/>
    <property type="match status" value="1"/>
</dbReference>
<dbReference type="SMART" id="SM00487">
    <property type="entry name" value="DEXDc"/>
    <property type="match status" value="1"/>
</dbReference>
<dbReference type="InterPro" id="IPR000330">
    <property type="entry name" value="SNF2_N"/>
</dbReference>
<dbReference type="InterPro" id="IPR002711">
    <property type="entry name" value="HNH"/>
</dbReference>
<sequence length="1050" mass="117174">MGLGKTVTSLAVMLAYKDEWPLLIICPASLRYIWPSEIEKFCPSLPHSAIYVVQGFDDCDFYSNPTKRSCIKIVIATYSLLQNRSAAARVLHQFNFRCIIADESHNLKERNSQRCKLAIPMLRKAKRLLLLSGTPALARPVELWVQLSSLDKDLYGSYADFTARYCDAKRGHFGWDVSGSSNVHELHQLLKISMLRRLKADVLKDLPPKQRSIVPVKIQNPKHIKECSDIMSEWNQIDSSKSKEDEFKSRTLMTQAYQASGIGKAEAVANYVLDWLRGSGTQKLLVFAHHIEVLDIIEAAASKLLKGVGHIRIDGSVSGKDRASRVKRFQTHAQVRLGILSVTAAGVGLTLTAASSVVFAELHWTPGVLSQAEDRIHRMGQVNAANIMYCVCKDKELSVDMTLWGMLCKKINILGRLFDGKKNASLKATTTENKCASSEEELVSFFAENYPTSKSSLAQSKVPVKGSIQSFFIKKKAKISTNSTDGLSSDDYKIKRHVSVTPDIEKRSLSNIQKNEIVSLRPRMETTCSNPASSFRKTASTWLCVTCSYLNTNESNYYRTSCKMCGALRKTVKTDAGMDSSSTKDNTTIDLTCLNDNRVTIDLSCVDDETTIELCSNVDDDEISSGISNNLPSIKTTKSTKATKIKSKFKAEIESSSFTSASNKNEYEKEVSICFNVSQNSGRIAIHCGLDGKSLLFNFDIDDVVCNITSDKILEQQLKRTNSATGQLNMQNIASNEIMFDNLAVKEVVKRLCETNPSRARKMHISVHEKQLTSEIKKFVISFLSLREVEKNAIKKWDVPIKCSSLHETLKKILLPAPGQQFGHSDRFLGGSKEKALERISAGTASQTDKRVLNGLACCWCGKDLPSTSLLQYVQATYCSHECTENGRLRRGGLYASSRIRQQLFSLERGVCQKCGIDANALFLRMVAMQPAERLNSLCNANWHLPKTRQALDKILQNPKESDFWEADHIKPVSEGGGDCGLENFRTLCVPCHKNETEKLLKRLKLKAASSPEYTADGSKLRKERDIRLFLKQTSSDMSGNLSKRRKFDS</sequence>
<name>A0A7S1FVY5_9STRA</name>
<dbReference type="GO" id="GO:0004386">
    <property type="term" value="F:helicase activity"/>
    <property type="evidence" value="ECO:0007669"/>
    <property type="project" value="UniProtKB-KW"/>
</dbReference>
<dbReference type="GO" id="GO:0006281">
    <property type="term" value="P:DNA repair"/>
    <property type="evidence" value="ECO:0007669"/>
    <property type="project" value="TreeGrafter"/>
</dbReference>
<proteinExistence type="predicted"/>
<dbReference type="PROSITE" id="PS51192">
    <property type="entry name" value="HELICASE_ATP_BIND_1"/>
    <property type="match status" value="1"/>
</dbReference>
<reference evidence="7" key="1">
    <citation type="submission" date="2021-01" db="EMBL/GenBank/DDBJ databases">
        <authorList>
            <person name="Corre E."/>
            <person name="Pelletier E."/>
            <person name="Niang G."/>
            <person name="Scheremetjew M."/>
            <person name="Finn R."/>
            <person name="Kale V."/>
            <person name="Holt S."/>
            <person name="Cochrane G."/>
            <person name="Meng A."/>
            <person name="Brown T."/>
            <person name="Cohen L."/>
        </authorList>
    </citation>
    <scope>NUCLEOTIDE SEQUENCE</scope>
    <source>
        <strain evidence="7">308</strain>
    </source>
</reference>
<keyword evidence="3" id="KW-0347">Helicase</keyword>
<dbReference type="SUPFAM" id="SSF52540">
    <property type="entry name" value="P-loop containing nucleoside triphosphate hydrolases"/>
    <property type="match status" value="2"/>
</dbReference>
<accession>A0A7S1FVY5</accession>
<dbReference type="InterPro" id="IPR014001">
    <property type="entry name" value="Helicase_ATP-bd"/>
</dbReference>
<dbReference type="SMART" id="SM00490">
    <property type="entry name" value="HELICc"/>
    <property type="match status" value="1"/>
</dbReference>
<evidence type="ECO:0000313" key="7">
    <source>
        <dbReference type="EMBL" id="CAD8892946.1"/>
    </source>
</evidence>
<keyword evidence="1" id="KW-0547">Nucleotide-binding</keyword>
<evidence type="ECO:0000259" key="6">
    <source>
        <dbReference type="PROSITE" id="PS51194"/>
    </source>
</evidence>
<dbReference type="GO" id="GO:0004520">
    <property type="term" value="F:DNA endonuclease activity"/>
    <property type="evidence" value="ECO:0007669"/>
    <property type="project" value="TreeGrafter"/>
</dbReference>
<dbReference type="Gene3D" id="1.10.30.50">
    <property type="match status" value="1"/>
</dbReference>
<dbReference type="PROSITE" id="PS51194">
    <property type="entry name" value="HELICASE_CTER"/>
    <property type="match status" value="1"/>
</dbReference>
<dbReference type="InterPro" id="IPR049730">
    <property type="entry name" value="SNF2/RAD54-like_C"/>
</dbReference>
<evidence type="ECO:0000256" key="2">
    <source>
        <dbReference type="ARBA" id="ARBA00022801"/>
    </source>
</evidence>
<dbReference type="Pfam" id="PF01844">
    <property type="entry name" value="HNH"/>
    <property type="match status" value="1"/>
</dbReference>
<dbReference type="GO" id="GO:0016787">
    <property type="term" value="F:hydrolase activity"/>
    <property type="evidence" value="ECO:0007669"/>
    <property type="project" value="UniProtKB-KW"/>
</dbReference>
<keyword evidence="4" id="KW-0067">ATP-binding</keyword>